<evidence type="ECO:0000256" key="2">
    <source>
        <dbReference type="SAM" id="SignalP"/>
    </source>
</evidence>
<feature type="signal peptide" evidence="2">
    <location>
        <begin position="1"/>
        <end position="20"/>
    </location>
</feature>
<accession>F0WC82</accession>
<protein>
    <submittedName>
        <fullName evidence="3">AlNc14C56G4265 protein</fullName>
    </submittedName>
</protein>
<gene>
    <name evidence="3" type="primary">AlNc14C56G4265</name>
    <name evidence="3" type="ORF">ALNC14_049380</name>
</gene>
<sequence>MPIIASSVIVLLSAAALSMGNGLRMSKSEQLQLEIVDQSRPEMSTVKNKLRVKSTSLQNSVEKLESDALHSERLLVSEIRSEGDHENSNETIDPSENLDPSRYKYTFDAKHCHKRLEKSNSHIWVRSAKLPRCRHGYINLDLLEDYGPTEPVSPSHVHETVAPHALPEHSVGASSTQTSISTESQKSGGSHPYSSCHTPPHEQVNPLETNSSHLTVHVPRENVATSGPSSHNKAAGRHVADSYDSDQVVDLRNTPLVRIEGETDLLQANLAPLTAQGKVTDHPQPSGPPADSMSLSLDSSELEKPPAKRTKAERSLGESAMDQGNEDLGKKRLKHSP</sequence>
<keyword evidence="2" id="KW-0732">Signal</keyword>
<feature type="region of interest" description="Disordered" evidence="1">
    <location>
        <begin position="168"/>
        <end position="207"/>
    </location>
</feature>
<evidence type="ECO:0000256" key="1">
    <source>
        <dbReference type="SAM" id="MobiDB-lite"/>
    </source>
</evidence>
<proteinExistence type="predicted"/>
<organism evidence="3">
    <name type="scientific">Albugo laibachii Nc14</name>
    <dbReference type="NCBI Taxonomy" id="890382"/>
    <lineage>
        <taxon>Eukaryota</taxon>
        <taxon>Sar</taxon>
        <taxon>Stramenopiles</taxon>
        <taxon>Oomycota</taxon>
        <taxon>Peronosporomycetes</taxon>
        <taxon>Albuginales</taxon>
        <taxon>Albuginaceae</taxon>
        <taxon>Albugo</taxon>
    </lineage>
</organism>
<dbReference type="HOGENOM" id="CLU_824899_0_0_1"/>
<reference evidence="3" key="1">
    <citation type="journal article" date="2011" name="PLoS Biol.">
        <title>Gene gain and loss during evolution of obligate parasitism in the white rust pathogen of Arabidopsis thaliana.</title>
        <authorList>
            <person name="Kemen E."/>
            <person name="Gardiner A."/>
            <person name="Schultz-Larsen T."/>
            <person name="Kemen A.C."/>
            <person name="Balmuth A.L."/>
            <person name="Robert-Seilaniantz A."/>
            <person name="Bailey K."/>
            <person name="Holub E."/>
            <person name="Studholme D.J."/>
            <person name="Maclean D."/>
            <person name="Jones J.D."/>
        </authorList>
    </citation>
    <scope>NUCLEOTIDE SEQUENCE</scope>
</reference>
<dbReference type="EMBL" id="FR824101">
    <property type="protein sequence ID" value="CCA18795.1"/>
    <property type="molecule type" value="Genomic_DNA"/>
</dbReference>
<evidence type="ECO:0000313" key="3">
    <source>
        <dbReference type="EMBL" id="CCA18795.1"/>
    </source>
</evidence>
<feature type="compositionally biased region" description="Low complexity" evidence="1">
    <location>
        <begin position="174"/>
        <end position="187"/>
    </location>
</feature>
<feature type="chain" id="PRO_5003263395" evidence="2">
    <location>
        <begin position="21"/>
        <end position="337"/>
    </location>
</feature>
<feature type="region of interest" description="Disordered" evidence="1">
    <location>
        <begin position="222"/>
        <end position="242"/>
    </location>
</feature>
<name>F0WC82_9STRA</name>
<feature type="region of interest" description="Disordered" evidence="1">
    <location>
        <begin position="79"/>
        <end position="100"/>
    </location>
</feature>
<feature type="compositionally biased region" description="Basic and acidic residues" evidence="1">
    <location>
        <begin position="301"/>
        <end position="316"/>
    </location>
</feature>
<dbReference type="AlphaFoldDB" id="F0WC82"/>
<feature type="compositionally biased region" description="Basic and acidic residues" evidence="1">
    <location>
        <begin position="79"/>
        <end position="88"/>
    </location>
</feature>
<reference evidence="3" key="2">
    <citation type="submission" date="2011-02" db="EMBL/GenBank/DDBJ databases">
        <authorList>
            <person name="MacLean D."/>
        </authorList>
    </citation>
    <scope>NUCLEOTIDE SEQUENCE</scope>
</reference>
<feature type="compositionally biased region" description="Polar residues" evidence="1">
    <location>
        <begin position="223"/>
        <end position="232"/>
    </location>
</feature>
<feature type="region of interest" description="Disordered" evidence="1">
    <location>
        <begin position="277"/>
        <end position="337"/>
    </location>
</feature>